<dbReference type="AlphaFoldDB" id="A0A061RZG8"/>
<dbReference type="PANTHER" id="PTHR15934:SF2">
    <property type="entry name" value="A-KINASE ANCHOR PROTEIN 7-LIKE PHOSPHOESTERASE DOMAIN-CONTAINING PROTEIN"/>
    <property type="match status" value="1"/>
</dbReference>
<proteinExistence type="predicted"/>
<evidence type="ECO:0000313" key="2">
    <source>
        <dbReference type="EMBL" id="JAC76119.1"/>
    </source>
</evidence>
<dbReference type="InterPro" id="IPR052641">
    <property type="entry name" value="AKAP7_isoform_gamma"/>
</dbReference>
<dbReference type="GO" id="GO:0005829">
    <property type="term" value="C:cytosol"/>
    <property type="evidence" value="ECO:0007669"/>
    <property type="project" value="TreeGrafter"/>
</dbReference>
<organism evidence="2">
    <name type="scientific">Tetraselmis sp. GSL018</name>
    <dbReference type="NCBI Taxonomy" id="582737"/>
    <lineage>
        <taxon>Eukaryota</taxon>
        <taxon>Viridiplantae</taxon>
        <taxon>Chlorophyta</taxon>
        <taxon>core chlorophytes</taxon>
        <taxon>Chlorodendrophyceae</taxon>
        <taxon>Chlorodendrales</taxon>
        <taxon>Chlorodendraceae</taxon>
        <taxon>Tetraselmis</taxon>
    </lineage>
</organism>
<gene>
    <name evidence="2" type="ORF">TSPGSL018_21107</name>
</gene>
<protein>
    <recommendedName>
        <fullName evidence="1">A-kinase anchor protein 7-like phosphoesterase domain-containing protein</fullName>
    </recommendedName>
</protein>
<dbReference type="PANTHER" id="PTHR15934">
    <property type="entry name" value="RNA 2',3'-CYCLIC PHOSPHODIESTERASE"/>
    <property type="match status" value="1"/>
</dbReference>
<name>A0A061RZG8_9CHLO</name>
<feature type="domain" description="A-kinase anchor protein 7-like phosphoesterase" evidence="1">
    <location>
        <begin position="11"/>
        <end position="205"/>
    </location>
</feature>
<dbReference type="GO" id="GO:0010738">
    <property type="term" value="P:regulation of protein kinase A signaling"/>
    <property type="evidence" value="ECO:0007669"/>
    <property type="project" value="TreeGrafter"/>
</dbReference>
<dbReference type="EMBL" id="GBEZ01009473">
    <property type="protein sequence ID" value="JAC76119.1"/>
    <property type="molecule type" value="Transcribed_RNA"/>
</dbReference>
<dbReference type="Pfam" id="PF10469">
    <property type="entry name" value="AKAP7_NLS"/>
    <property type="match status" value="1"/>
</dbReference>
<sequence>MRAGINRAQKPNYFLAVQCKQDVVERIQSIQESLASSAPHLTELFVDSAKAHVSLAVFAIPYGSQDELLQKIKTALENCIAEANFQRFSVSSGALGHFNNSVLYLGVDDTEGRLAKLASAVKTQLATDGFEVVGIDRGYIPHITVAKISQARNYFLREALSVEVIQEFMNLNQDSCEEVPVECLQLCRMGKRNNGQYYEVVFELPLKS</sequence>
<dbReference type="InterPro" id="IPR009097">
    <property type="entry name" value="Cyclic_Pdiesterase"/>
</dbReference>
<accession>A0A061RZG8</accession>
<dbReference type="SUPFAM" id="SSF55144">
    <property type="entry name" value="LigT-like"/>
    <property type="match status" value="1"/>
</dbReference>
<dbReference type="GO" id="GO:0034237">
    <property type="term" value="F:protein kinase A regulatory subunit binding"/>
    <property type="evidence" value="ECO:0007669"/>
    <property type="project" value="TreeGrafter"/>
</dbReference>
<dbReference type="InterPro" id="IPR019510">
    <property type="entry name" value="AKAP7-like_phosphoesterase"/>
</dbReference>
<evidence type="ECO:0000259" key="1">
    <source>
        <dbReference type="Pfam" id="PF10469"/>
    </source>
</evidence>
<dbReference type="Gene3D" id="3.90.1140.10">
    <property type="entry name" value="Cyclic phosphodiesterase"/>
    <property type="match status" value="1"/>
</dbReference>
<reference evidence="2" key="1">
    <citation type="submission" date="2014-05" db="EMBL/GenBank/DDBJ databases">
        <title>The transcriptome of the halophilic microalga Tetraselmis sp. GSL018 isolated from the Great Salt Lake, Utah.</title>
        <authorList>
            <person name="Jinkerson R.E."/>
            <person name="D'Adamo S."/>
            <person name="Posewitz M.C."/>
        </authorList>
    </citation>
    <scope>NUCLEOTIDE SEQUENCE</scope>
    <source>
        <strain evidence="2">GSL018</strain>
    </source>
</reference>